<dbReference type="Gene3D" id="3.30.479.30">
    <property type="entry name" value="Band 7 domain"/>
    <property type="match status" value="1"/>
</dbReference>
<feature type="transmembrane region" description="Helical" evidence="7">
    <location>
        <begin position="6"/>
        <end position="26"/>
    </location>
</feature>
<dbReference type="PRINTS" id="PR00721">
    <property type="entry name" value="STOMATIN"/>
</dbReference>
<dbReference type="CDD" id="cd03405">
    <property type="entry name" value="SPFH_HflC"/>
    <property type="match status" value="1"/>
</dbReference>
<evidence type="ECO:0000256" key="2">
    <source>
        <dbReference type="ARBA" id="ARBA00007862"/>
    </source>
</evidence>
<evidence type="ECO:0000256" key="1">
    <source>
        <dbReference type="ARBA" id="ARBA00004370"/>
    </source>
</evidence>
<keyword evidence="3 7" id="KW-0812">Transmembrane</keyword>
<dbReference type="SUPFAM" id="SSF117892">
    <property type="entry name" value="Band 7/SPFH domain"/>
    <property type="match status" value="1"/>
</dbReference>
<dbReference type="Pfam" id="PF01145">
    <property type="entry name" value="Band_7"/>
    <property type="match status" value="1"/>
</dbReference>
<dbReference type="InterPro" id="IPR001107">
    <property type="entry name" value="Band_7"/>
</dbReference>
<evidence type="ECO:0000313" key="9">
    <source>
        <dbReference type="EMBL" id="CUS56943.1"/>
    </source>
</evidence>
<sequence length="298" mass="33455">MRNLSWFALAIVAIVLVAIFNSFYVVRQDEQALILQVGEPRAVINAPGTDEAGLYFKIPVIQTVEKLDRKNLGLDIENIQVLASDQRRLAVDAFVRWRISDPLQFYQSLRTIPGAANQLNDVTKASIREVMGDVPVPEIISGQRSELMENIREKVANELADAGISIIDVRIRQADLPREVADGVYSRMQTARKQEAERIRAEGEERARLIRAQAEREKTVLEAQAREQSEVIRGEGDARSTEIYASAYNKDPEFFRFQRALIACENSIQEGTRIVVAPDSLGLCDEFINRARANGGSR</sequence>
<dbReference type="PANTHER" id="PTHR42911:SF1">
    <property type="entry name" value="MODULATOR OF FTSH PROTEASE HFLC"/>
    <property type="match status" value="1"/>
</dbReference>
<comment type="similarity">
    <text evidence="2">Belongs to the band 7/mec-2 family. HflC subfamily.</text>
</comment>
<dbReference type="GO" id="GO:0016020">
    <property type="term" value="C:membrane"/>
    <property type="evidence" value="ECO:0007669"/>
    <property type="project" value="UniProtKB-SubCell"/>
</dbReference>
<dbReference type="SMART" id="SM00244">
    <property type="entry name" value="PHB"/>
    <property type="match status" value="1"/>
</dbReference>
<evidence type="ECO:0000256" key="5">
    <source>
        <dbReference type="ARBA" id="ARBA00023136"/>
    </source>
</evidence>
<dbReference type="InterPro" id="IPR001972">
    <property type="entry name" value="Stomatin_HflK_fam"/>
</dbReference>
<keyword evidence="6" id="KW-0175">Coiled coil</keyword>
<evidence type="ECO:0000256" key="3">
    <source>
        <dbReference type="ARBA" id="ARBA00022692"/>
    </source>
</evidence>
<proteinExistence type="inferred from homology"/>
<keyword evidence="4 7" id="KW-1133">Transmembrane helix</keyword>
<dbReference type="EMBL" id="CZQD01000034">
    <property type="protein sequence ID" value="CUS56943.1"/>
    <property type="molecule type" value="Genomic_DNA"/>
</dbReference>
<reference evidence="9" key="1">
    <citation type="submission" date="2015-10" db="EMBL/GenBank/DDBJ databases">
        <authorList>
            <person name="Gilbert D.G."/>
        </authorList>
    </citation>
    <scope>NUCLEOTIDE SEQUENCE</scope>
</reference>
<dbReference type="PANTHER" id="PTHR42911">
    <property type="entry name" value="MODULATOR OF FTSH PROTEASE HFLC"/>
    <property type="match status" value="1"/>
</dbReference>
<gene>
    <name evidence="9" type="ORF">MGWOODY_Hyp1405</name>
</gene>
<name>A0A160U082_9ZZZZ</name>
<keyword evidence="5 7" id="KW-0472">Membrane</keyword>
<evidence type="ECO:0000256" key="6">
    <source>
        <dbReference type="SAM" id="Coils"/>
    </source>
</evidence>
<comment type="subcellular location">
    <subcellularLocation>
        <location evidence="1">Membrane</location>
    </subcellularLocation>
</comment>
<dbReference type="InterPro" id="IPR036013">
    <property type="entry name" value="Band_7/SPFH_dom_sf"/>
</dbReference>
<dbReference type="AlphaFoldDB" id="A0A160U082"/>
<evidence type="ECO:0000256" key="4">
    <source>
        <dbReference type="ARBA" id="ARBA00022989"/>
    </source>
</evidence>
<accession>A0A160U082</accession>
<feature type="coiled-coil region" evidence="6">
    <location>
        <begin position="204"/>
        <end position="231"/>
    </location>
</feature>
<evidence type="ECO:0000259" key="8">
    <source>
        <dbReference type="SMART" id="SM00244"/>
    </source>
</evidence>
<protein>
    <submittedName>
        <fullName evidence="9">HflC protein</fullName>
    </submittedName>
</protein>
<dbReference type="PIRSF" id="PIRSF005651">
    <property type="entry name" value="HflC"/>
    <property type="match status" value="1"/>
</dbReference>
<evidence type="ECO:0000256" key="7">
    <source>
        <dbReference type="SAM" id="Phobius"/>
    </source>
</evidence>
<organism evidence="9">
    <name type="scientific">hydrothermal vent metagenome</name>
    <dbReference type="NCBI Taxonomy" id="652676"/>
    <lineage>
        <taxon>unclassified sequences</taxon>
        <taxon>metagenomes</taxon>
        <taxon>ecological metagenomes</taxon>
    </lineage>
</organism>
<feature type="domain" description="Band 7" evidence="8">
    <location>
        <begin position="21"/>
        <end position="188"/>
    </location>
</feature>
<dbReference type="InterPro" id="IPR010200">
    <property type="entry name" value="HflC"/>
</dbReference>